<dbReference type="AlphaFoldDB" id="A0AA38FWV6"/>
<accession>A0AA38FWV6</accession>
<sequence>MSSTKQTWAAGFSHYHGAERHPIRVGGDPDYPVEDGAGVVSQFRGGGGRVAYTGDKSSGLDGP</sequence>
<evidence type="ECO:0000313" key="3">
    <source>
        <dbReference type="Proteomes" id="UP000824469"/>
    </source>
</evidence>
<keyword evidence="3" id="KW-1185">Reference proteome</keyword>
<protein>
    <submittedName>
        <fullName evidence="2">Uncharacterized protein</fullName>
    </submittedName>
</protein>
<organism evidence="2 3">
    <name type="scientific">Taxus chinensis</name>
    <name type="common">Chinese yew</name>
    <name type="synonym">Taxus wallichiana var. chinensis</name>
    <dbReference type="NCBI Taxonomy" id="29808"/>
    <lineage>
        <taxon>Eukaryota</taxon>
        <taxon>Viridiplantae</taxon>
        <taxon>Streptophyta</taxon>
        <taxon>Embryophyta</taxon>
        <taxon>Tracheophyta</taxon>
        <taxon>Spermatophyta</taxon>
        <taxon>Pinopsida</taxon>
        <taxon>Pinidae</taxon>
        <taxon>Conifers II</taxon>
        <taxon>Cupressales</taxon>
        <taxon>Taxaceae</taxon>
        <taxon>Taxus</taxon>
    </lineage>
</organism>
<reference evidence="2 3" key="1">
    <citation type="journal article" date="2021" name="Nat. Plants">
        <title>The Taxus genome provides insights into paclitaxel biosynthesis.</title>
        <authorList>
            <person name="Xiong X."/>
            <person name="Gou J."/>
            <person name="Liao Q."/>
            <person name="Li Y."/>
            <person name="Zhou Q."/>
            <person name="Bi G."/>
            <person name="Li C."/>
            <person name="Du R."/>
            <person name="Wang X."/>
            <person name="Sun T."/>
            <person name="Guo L."/>
            <person name="Liang H."/>
            <person name="Lu P."/>
            <person name="Wu Y."/>
            <person name="Zhang Z."/>
            <person name="Ro D.K."/>
            <person name="Shang Y."/>
            <person name="Huang S."/>
            <person name="Yan J."/>
        </authorList>
    </citation>
    <scope>NUCLEOTIDE SEQUENCE [LARGE SCALE GENOMIC DNA]</scope>
    <source>
        <strain evidence="2">Ta-2019</strain>
    </source>
</reference>
<evidence type="ECO:0000256" key="1">
    <source>
        <dbReference type="SAM" id="MobiDB-lite"/>
    </source>
</evidence>
<proteinExistence type="predicted"/>
<name>A0AA38FWV6_TAXCH</name>
<feature type="non-terminal residue" evidence="2">
    <location>
        <position position="63"/>
    </location>
</feature>
<comment type="caution">
    <text evidence="2">The sequence shown here is derived from an EMBL/GenBank/DDBJ whole genome shotgun (WGS) entry which is preliminary data.</text>
</comment>
<gene>
    <name evidence="2" type="ORF">KI387_026375</name>
</gene>
<dbReference type="EMBL" id="JAHRHJ020000006">
    <property type="protein sequence ID" value="KAH9311340.1"/>
    <property type="molecule type" value="Genomic_DNA"/>
</dbReference>
<feature type="region of interest" description="Disordered" evidence="1">
    <location>
        <begin position="1"/>
        <end position="31"/>
    </location>
</feature>
<dbReference type="Proteomes" id="UP000824469">
    <property type="component" value="Unassembled WGS sequence"/>
</dbReference>
<evidence type="ECO:0000313" key="2">
    <source>
        <dbReference type="EMBL" id="KAH9311340.1"/>
    </source>
</evidence>